<comment type="caution">
    <text evidence="2">The sequence shown here is derived from an EMBL/GenBank/DDBJ whole genome shotgun (WGS) entry which is preliminary data.</text>
</comment>
<accession>A0AAD5QFP6</accession>
<feature type="transmembrane region" description="Helical" evidence="1">
    <location>
        <begin position="104"/>
        <end position="126"/>
    </location>
</feature>
<keyword evidence="1" id="KW-0812">Transmembrane</keyword>
<reference evidence="2" key="1">
    <citation type="submission" date="2021-06" db="EMBL/GenBank/DDBJ databases">
        <title>Parelaphostrongylus tenuis whole genome reference sequence.</title>
        <authorList>
            <person name="Garwood T.J."/>
            <person name="Larsen P.A."/>
            <person name="Fountain-Jones N.M."/>
            <person name="Garbe J.R."/>
            <person name="Macchietto M.G."/>
            <person name="Kania S.A."/>
            <person name="Gerhold R.W."/>
            <person name="Richards J.E."/>
            <person name="Wolf T.M."/>
        </authorList>
    </citation>
    <scope>NUCLEOTIDE SEQUENCE</scope>
    <source>
        <strain evidence="2">MNPRO001-30</strain>
        <tissue evidence="2">Meninges</tissue>
    </source>
</reference>
<sequence>MGGLVRSMDWSFAIHGPTTTRVERLRLVRAAAGVIGRQWKHTRLYSLSRCSTYVSSEVSVLSLQECPSSLLPITTTSLVMTLNRLPRLNTLDSEQWNHEQAQTIVLGALLVVIALLMLAVSALECYRMKFYGLTSRHEYAKVTPAEITPPYSSSSSLAILVNKSSS</sequence>
<evidence type="ECO:0000256" key="1">
    <source>
        <dbReference type="SAM" id="Phobius"/>
    </source>
</evidence>
<evidence type="ECO:0000313" key="3">
    <source>
        <dbReference type="Proteomes" id="UP001196413"/>
    </source>
</evidence>
<dbReference type="Proteomes" id="UP001196413">
    <property type="component" value="Unassembled WGS sequence"/>
</dbReference>
<keyword evidence="1" id="KW-0472">Membrane</keyword>
<protein>
    <submittedName>
        <fullName evidence="2">Uncharacterized protein</fullName>
    </submittedName>
</protein>
<organism evidence="2 3">
    <name type="scientific">Parelaphostrongylus tenuis</name>
    <name type="common">Meningeal worm</name>
    <dbReference type="NCBI Taxonomy" id="148309"/>
    <lineage>
        <taxon>Eukaryota</taxon>
        <taxon>Metazoa</taxon>
        <taxon>Ecdysozoa</taxon>
        <taxon>Nematoda</taxon>
        <taxon>Chromadorea</taxon>
        <taxon>Rhabditida</taxon>
        <taxon>Rhabditina</taxon>
        <taxon>Rhabditomorpha</taxon>
        <taxon>Strongyloidea</taxon>
        <taxon>Metastrongylidae</taxon>
        <taxon>Parelaphostrongylus</taxon>
    </lineage>
</organism>
<name>A0AAD5QFP6_PARTN</name>
<evidence type="ECO:0000313" key="2">
    <source>
        <dbReference type="EMBL" id="KAJ1349527.1"/>
    </source>
</evidence>
<proteinExistence type="predicted"/>
<dbReference type="EMBL" id="JAHQIW010000685">
    <property type="protein sequence ID" value="KAJ1349527.1"/>
    <property type="molecule type" value="Genomic_DNA"/>
</dbReference>
<keyword evidence="3" id="KW-1185">Reference proteome</keyword>
<keyword evidence="1" id="KW-1133">Transmembrane helix</keyword>
<dbReference type="AlphaFoldDB" id="A0AAD5QFP6"/>
<gene>
    <name evidence="2" type="ORF">KIN20_005113</name>
</gene>